<dbReference type="SUPFAM" id="SSF109604">
    <property type="entry name" value="HD-domain/PDEase-like"/>
    <property type="match status" value="1"/>
</dbReference>
<dbReference type="EMBL" id="BRXS01000001">
    <property type="protein sequence ID" value="GLC24381.1"/>
    <property type="molecule type" value="Genomic_DNA"/>
</dbReference>
<accession>A0AA37Q8Q3</accession>
<organism evidence="4 5">
    <name type="scientific">Roseisolibacter agri</name>
    <dbReference type="NCBI Taxonomy" id="2014610"/>
    <lineage>
        <taxon>Bacteria</taxon>
        <taxon>Pseudomonadati</taxon>
        <taxon>Gemmatimonadota</taxon>
        <taxon>Gemmatimonadia</taxon>
        <taxon>Gemmatimonadales</taxon>
        <taxon>Gemmatimonadaceae</taxon>
        <taxon>Roseisolibacter</taxon>
    </lineage>
</organism>
<dbReference type="InterPro" id="IPR006674">
    <property type="entry name" value="HD_domain"/>
</dbReference>
<evidence type="ECO:0000256" key="1">
    <source>
        <dbReference type="ARBA" id="ARBA00022723"/>
    </source>
</evidence>
<evidence type="ECO:0000313" key="5">
    <source>
        <dbReference type="Proteomes" id="UP001161325"/>
    </source>
</evidence>
<dbReference type="Proteomes" id="UP001161325">
    <property type="component" value="Unassembled WGS sequence"/>
</dbReference>
<keyword evidence="5" id="KW-1185">Reference proteome</keyword>
<reference evidence="4" key="1">
    <citation type="submission" date="2022-08" db="EMBL/GenBank/DDBJ databases">
        <title>Draft genome sequencing of Roseisolibacter agri AW1220.</title>
        <authorList>
            <person name="Tobiishi Y."/>
            <person name="Tonouchi A."/>
        </authorList>
    </citation>
    <scope>NUCLEOTIDE SEQUENCE</scope>
    <source>
        <strain evidence="4">AW1220</strain>
    </source>
</reference>
<comment type="caution">
    <text evidence="4">The sequence shown here is derived from an EMBL/GenBank/DDBJ whole genome shotgun (WGS) entry which is preliminary data.</text>
</comment>
<dbReference type="RefSeq" id="WP_284348831.1">
    <property type="nucleotide sequence ID" value="NZ_BRXS01000001.1"/>
</dbReference>
<dbReference type="GO" id="GO:0005737">
    <property type="term" value="C:cytoplasm"/>
    <property type="evidence" value="ECO:0007669"/>
    <property type="project" value="TreeGrafter"/>
</dbReference>
<dbReference type="GO" id="GO:0046872">
    <property type="term" value="F:metal ion binding"/>
    <property type="evidence" value="ECO:0007669"/>
    <property type="project" value="UniProtKB-KW"/>
</dbReference>
<name>A0AA37Q8Q3_9BACT</name>
<evidence type="ECO:0000256" key="2">
    <source>
        <dbReference type="ARBA" id="ARBA00022801"/>
    </source>
</evidence>
<dbReference type="Gene3D" id="1.10.3210.10">
    <property type="entry name" value="Hypothetical protein af1432"/>
    <property type="match status" value="1"/>
</dbReference>
<dbReference type="PANTHER" id="PTHR11845">
    <property type="entry name" value="5'-DEOXYNUCLEOTIDASE HDDC2"/>
    <property type="match status" value="1"/>
</dbReference>
<evidence type="ECO:0000313" key="4">
    <source>
        <dbReference type="EMBL" id="GLC24381.1"/>
    </source>
</evidence>
<dbReference type="GO" id="GO:0002953">
    <property type="term" value="F:5'-deoxynucleotidase activity"/>
    <property type="evidence" value="ECO:0007669"/>
    <property type="project" value="InterPro"/>
</dbReference>
<dbReference type="AlphaFoldDB" id="A0AA37Q8Q3"/>
<dbReference type="PANTHER" id="PTHR11845:SF13">
    <property type="entry name" value="5'-DEOXYNUCLEOTIDASE HDDC2"/>
    <property type="match status" value="1"/>
</dbReference>
<gene>
    <name evidence="4" type="ORF">rosag_08940</name>
</gene>
<proteinExistence type="predicted"/>
<dbReference type="InterPro" id="IPR039356">
    <property type="entry name" value="YfbR/HDDC2"/>
</dbReference>
<sequence>MLTSRLAQDPALAPLVPRLAFALEIDRLKGVERRTWLADGSRRENSAEHSWHIATLALVLADLAPPGTDVDRVVRMLLVHDLVEIDAGDTFAFDAVGLTDRDARERLAADRLYALIPGGERLRALWEEFDAGETPDARYANALDRLAPLLLNLATEGGTWREHGVQRSAVRRRMAPIASGLAAIWPAVQAAIDDAVDAGWVGPD</sequence>
<feature type="domain" description="HD" evidence="3">
    <location>
        <begin position="25"/>
        <end position="185"/>
    </location>
</feature>
<keyword evidence="2 4" id="KW-0378">Hydrolase</keyword>
<evidence type="ECO:0000259" key="3">
    <source>
        <dbReference type="Pfam" id="PF13023"/>
    </source>
</evidence>
<keyword evidence="1" id="KW-0479">Metal-binding</keyword>
<dbReference type="Pfam" id="PF13023">
    <property type="entry name" value="HD_3"/>
    <property type="match status" value="1"/>
</dbReference>
<protein>
    <submittedName>
        <fullName evidence="4">Hydrolase</fullName>
    </submittedName>
</protein>